<accession>W0RER6</accession>
<evidence type="ECO:0000313" key="5">
    <source>
        <dbReference type="EMBL" id="AHG89599.1"/>
    </source>
</evidence>
<dbReference type="AlphaFoldDB" id="W0RER6"/>
<keyword evidence="6" id="KW-1185">Reference proteome</keyword>
<dbReference type="SMART" id="SM00388">
    <property type="entry name" value="HisKA"/>
    <property type="match status" value="1"/>
</dbReference>
<evidence type="ECO:0000256" key="2">
    <source>
        <dbReference type="ARBA" id="ARBA00012438"/>
    </source>
</evidence>
<dbReference type="HOGENOM" id="CLU_1249139_0_0_0"/>
<sequence length="221" mass="24206">MRALLAAADALKRDTMRDAFASVGCEVRIVDGVDAVLDAIARESPDLVVFDEHPDVSMVDLCRRVRALPDGGPFVLALTRDVDDERLALLLDAGADDYLLVAPGDPVLEGRARARARVVTRRVDERLARRRAEGTLERTERLLGVGDAVSAGLQHEINNPLAALLAHASLLEQGLHEPGEERELLGVIVEQAHRIADVVRRIAALRYPEDSEFVPDDFADR</sequence>
<dbReference type="eggNOG" id="COG4191">
    <property type="taxonomic scope" value="Bacteria"/>
</dbReference>
<proteinExistence type="predicted"/>
<evidence type="ECO:0000313" key="6">
    <source>
        <dbReference type="Proteomes" id="UP000019151"/>
    </source>
</evidence>
<gene>
    <name evidence="5" type="ORF">J421_2062</name>
</gene>
<dbReference type="STRING" id="861299.J421_2062"/>
<dbReference type="InParanoid" id="W0RER6"/>
<keyword evidence="5" id="KW-0808">Transferase</keyword>
<dbReference type="InterPro" id="IPR036097">
    <property type="entry name" value="HisK_dim/P_sf"/>
</dbReference>
<dbReference type="RefSeq" id="WP_025411093.1">
    <property type="nucleotide sequence ID" value="NZ_CP007128.1"/>
</dbReference>
<reference evidence="5 6" key="1">
    <citation type="journal article" date="2014" name="Genome Announc.">
        <title>Genome Sequence and Methylome of Soil Bacterium Gemmatirosa kalamazoonensis KBS708T, a Member of the Rarely Cultivated Gemmatimonadetes Phylum.</title>
        <authorList>
            <person name="Debruyn J.M."/>
            <person name="Radosevich M."/>
            <person name="Wommack K.E."/>
            <person name="Polson S.W."/>
            <person name="Hauser L.J."/>
            <person name="Fawaz M.N."/>
            <person name="Korlach J."/>
            <person name="Tsai Y.C."/>
        </authorList>
    </citation>
    <scope>NUCLEOTIDE SEQUENCE [LARGE SCALE GENOMIC DNA]</scope>
    <source>
        <strain evidence="5 6">KBS708</strain>
    </source>
</reference>
<dbReference type="SUPFAM" id="SSF52172">
    <property type="entry name" value="CheY-like"/>
    <property type="match status" value="1"/>
</dbReference>
<feature type="modified residue" description="4-aspartylphosphate" evidence="3">
    <location>
        <position position="51"/>
    </location>
</feature>
<keyword evidence="3" id="KW-0597">Phosphoprotein</keyword>
<evidence type="ECO:0000256" key="3">
    <source>
        <dbReference type="PROSITE-ProRule" id="PRU00169"/>
    </source>
</evidence>
<dbReference type="InterPro" id="IPR011006">
    <property type="entry name" value="CheY-like_superfamily"/>
</dbReference>
<dbReference type="InterPro" id="IPR003661">
    <property type="entry name" value="HisK_dim/P_dom"/>
</dbReference>
<keyword evidence="5" id="KW-0418">Kinase</keyword>
<dbReference type="EC" id="2.7.13.3" evidence="2"/>
<evidence type="ECO:0000259" key="4">
    <source>
        <dbReference type="PROSITE" id="PS50110"/>
    </source>
</evidence>
<dbReference type="KEGG" id="gba:J421_2062"/>
<comment type="catalytic activity">
    <reaction evidence="1">
        <text>ATP + protein L-histidine = ADP + protein N-phospho-L-histidine.</text>
        <dbReference type="EC" id="2.7.13.3"/>
    </reaction>
</comment>
<dbReference type="PROSITE" id="PS50110">
    <property type="entry name" value="RESPONSE_REGULATORY"/>
    <property type="match status" value="1"/>
</dbReference>
<evidence type="ECO:0000256" key="1">
    <source>
        <dbReference type="ARBA" id="ARBA00000085"/>
    </source>
</evidence>
<organism evidence="5 6">
    <name type="scientific">Gemmatirosa kalamazoonensis</name>
    <dbReference type="NCBI Taxonomy" id="861299"/>
    <lineage>
        <taxon>Bacteria</taxon>
        <taxon>Pseudomonadati</taxon>
        <taxon>Gemmatimonadota</taxon>
        <taxon>Gemmatimonadia</taxon>
        <taxon>Gemmatimonadales</taxon>
        <taxon>Gemmatimonadaceae</taxon>
        <taxon>Gemmatirosa</taxon>
    </lineage>
</organism>
<dbReference type="GO" id="GO:0000155">
    <property type="term" value="F:phosphorelay sensor kinase activity"/>
    <property type="evidence" value="ECO:0007669"/>
    <property type="project" value="InterPro"/>
</dbReference>
<dbReference type="Gene3D" id="3.40.50.2300">
    <property type="match status" value="1"/>
</dbReference>
<dbReference type="EMBL" id="CP007128">
    <property type="protein sequence ID" value="AHG89599.1"/>
    <property type="molecule type" value="Genomic_DNA"/>
</dbReference>
<protein>
    <recommendedName>
        <fullName evidence="2">histidine kinase</fullName>
        <ecNumber evidence="2">2.7.13.3</ecNumber>
    </recommendedName>
</protein>
<dbReference type="Proteomes" id="UP000019151">
    <property type="component" value="Chromosome"/>
</dbReference>
<dbReference type="SUPFAM" id="SSF47384">
    <property type="entry name" value="Homodimeric domain of signal transducing histidine kinase"/>
    <property type="match status" value="1"/>
</dbReference>
<dbReference type="Gene3D" id="1.10.287.130">
    <property type="match status" value="1"/>
</dbReference>
<dbReference type="InterPro" id="IPR001789">
    <property type="entry name" value="Sig_transdc_resp-reg_receiver"/>
</dbReference>
<dbReference type="Pfam" id="PF00512">
    <property type="entry name" value="HisKA"/>
    <property type="match status" value="1"/>
</dbReference>
<dbReference type="CDD" id="cd00156">
    <property type="entry name" value="REC"/>
    <property type="match status" value="1"/>
</dbReference>
<name>W0RER6_9BACT</name>
<feature type="domain" description="Response regulatory" evidence="4">
    <location>
        <begin position="2"/>
        <end position="116"/>
    </location>
</feature>